<gene>
    <name evidence="2" type="ORF">DFR71_0714</name>
</gene>
<evidence type="ECO:0000256" key="1">
    <source>
        <dbReference type="SAM" id="MobiDB-lite"/>
    </source>
</evidence>
<dbReference type="Gene3D" id="3.90.226.10">
    <property type="entry name" value="2-enoyl-CoA Hydratase, Chain A, domain 1"/>
    <property type="match status" value="1"/>
</dbReference>
<dbReference type="InterPro" id="IPR029045">
    <property type="entry name" value="ClpP/crotonase-like_dom_sf"/>
</dbReference>
<dbReference type="AlphaFoldDB" id="A0A4R1G0M1"/>
<reference evidence="2 3" key="1">
    <citation type="submission" date="2019-03" db="EMBL/GenBank/DDBJ databases">
        <title>Genomic Encyclopedia of Type Strains, Phase IV (KMG-IV): sequencing the most valuable type-strain genomes for metagenomic binning, comparative biology and taxonomic classification.</title>
        <authorList>
            <person name="Goeker M."/>
        </authorList>
    </citation>
    <scope>NUCLEOTIDE SEQUENCE [LARGE SCALE GENOMIC DNA]</scope>
    <source>
        <strain evidence="2 3">DSM 44684</strain>
    </source>
</reference>
<name>A0A4R1G0M1_9NOCA</name>
<comment type="caution">
    <text evidence="2">The sequence shown here is derived from an EMBL/GenBank/DDBJ whole genome shotgun (WGS) entry which is preliminary data.</text>
</comment>
<dbReference type="Pfam" id="PF00378">
    <property type="entry name" value="ECH_1"/>
    <property type="match status" value="1"/>
</dbReference>
<evidence type="ECO:0000313" key="3">
    <source>
        <dbReference type="Proteomes" id="UP000294856"/>
    </source>
</evidence>
<proteinExistence type="predicted"/>
<accession>A0A4R1G0M1</accession>
<organism evidence="2 3">
    <name type="scientific">Nocardia alba</name>
    <dbReference type="NCBI Taxonomy" id="225051"/>
    <lineage>
        <taxon>Bacteria</taxon>
        <taxon>Bacillati</taxon>
        <taxon>Actinomycetota</taxon>
        <taxon>Actinomycetes</taxon>
        <taxon>Mycobacteriales</taxon>
        <taxon>Nocardiaceae</taxon>
        <taxon>Nocardia</taxon>
    </lineage>
</organism>
<evidence type="ECO:0000313" key="2">
    <source>
        <dbReference type="EMBL" id="TCJ99732.1"/>
    </source>
</evidence>
<dbReference type="GO" id="GO:0006635">
    <property type="term" value="P:fatty acid beta-oxidation"/>
    <property type="evidence" value="ECO:0007669"/>
    <property type="project" value="TreeGrafter"/>
</dbReference>
<sequence length="300" mass="32153">MPTSTDSPRFRDVGDRFQPVGPTNSVGRRPGFYADPMSETQPTRLIREFTEAGAEFATITLDHPPLNLFDRALIASLIADIAAVRDVAPRALLIRAEGKVVSGGVDVNIFDGRTVEEGAQLWRELFEQIIHPLEALPCPVVFAAHGLTLTAAFEISLACDIILAAPKAKFGLVETVVGLTPSMGGPQRLAERAGSGRAREFVMTGDLYPAATMAEWGVVNAIHEDLETEARALVTRLADGPTRAHAATKRIIEAWRSGGVAHADSVTPEVSGELFDTADLRGAVRSFLDIGPGKATYRGE</sequence>
<feature type="region of interest" description="Disordered" evidence="1">
    <location>
        <begin position="1"/>
        <end position="34"/>
    </location>
</feature>
<dbReference type="PANTHER" id="PTHR11941">
    <property type="entry name" value="ENOYL-COA HYDRATASE-RELATED"/>
    <property type="match status" value="1"/>
</dbReference>
<dbReference type="STRING" id="1210063.GCA_001612665_03210"/>
<dbReference type="CDD" id="cd06558">
    <property type="entry name" value="crotonase-like"/>
    <property type="match status" value="1"/>
</dbReference>
<dbReference type="Proteomes" id="UP000294856">
    <property type="component" value="Unassembled WGS sequence"/>
</dbReference>
<keyword evidence="3" id="KW-1185">Reference proteome</keyword>
<dbReference type="InterPro" id="IPR001753">
    <property type="entry name" value="Enoyl-CoA_hydra/iso"/>
</dbReference>
<dbReference type="GO" id="GO:0003824">
    <property type="term" value="F:catalytic activity"/>
    <property type="evidence" value="ECO:0007669"/>
    <property type="project" value="UniProtKB-ARBA"/>
</dbReference>
<protein>
    <submittedName>
        <fullName evidence="2">Enoyl-CoA hydratase/carnithine racemase</fullName>
    </submittedName>
</protein>
<dbReference type="EMBL" id="SMFR01000001">
    <property type="protein sequence ID" value="TCJ99732.1"/>
    <property type="molecule type" value="Genomic_DNA"/>
</dbReference>
<dbReference type="PANTHER" id="PTHR11941:SF54">
    <property type="entry name" value="ENOYL-COA HYDRATASE, MITOCHONDRIAL"/>
    <property type="match status" value="1"/>
</dbReference>
<dbReference type="SUPFAM" id="SSF52096">
    <property type="entry name" value="ClpP/crotonase"/>
    <property type="match status" value="1"/>
</dbReference>